<gene>
    <name evidence="2" type="ORF">HMPREF9303_0033</name>
</gene>
<organism evidence="2 3">
    <name type="scientific">Prevotella denticola CRIS 18C-A</name>
    <dbReference type="NCBI Taxonomy" id="944557"/>
    <lineage>
        <taxon>Bacteria</taxon>
        <taxon>Pseudomonadati</taxon>
        <taxon>Bacteroidota</taxon>
        <taxon>Bacteroidia</taxon>
        <taxon>Bacteroidales</taxon>
        <taxon>Prevotellaceae</taxon>
        <taxon>Prevotella</taxon>
    </lineage>
</organism>
<accession>F0H7S6</accession>
<protein>
    <submittedName>
        <fullName evidence="2">Uncharacterized protein</fullName>
    </submittedName>
</protein>
<comment type="caution">
    <text evidence="2">The sequence shown here is derived from an EMBL/GenBank/DDBJ whole genome shotgun (WGS) entry which is preliminary data.</text>
</comment>
<reference evidence="2 3" key="1">
    <citation type="submission" date="2011-02" db="EMBL/GenBank/DDBJ databases">
        <authorList>
            <person name="Durkin A.S."/>
            <person name="Madupu R."/>
            <person name="Torralba M."/>
            <person name="Gillis M."/>
            <person name="Methe B."/>
            <person name="Sutton G."/>
            <person name="Nelson K.E."/>
        </authorList>
    </citation>
    <scope>NUCLEOTIDE SEQUENCE [LARGE SCALE GENOMIC DNA]</scope>
    <source>
        <strain evidence="2 3">CRIS 18C-A</strain>
    </source>
</reference>
<feature type="region of interest" description="Disordered" evidence="1">
    <location>
        <begin position="19"/>
        <end position="70"/>
    </location>
</feature>
<dbReference type="EMBL" id="AEXO01000072">
    <property type="protein sequence ID" value="EGC86149.1"/>
    <property type="molecule type" value="Genomic_DNA"/>
</dbReference>
<proteinExistence type="predicted"/>
<evidence type="ECO:0000256" key="1">
    <source>
        <dbReference type="SAM" id="MobiDB-lite"/>
    </source>
</evidence>
<evidence type="ECO:0000313" key="2">
    <source>
        <dbReference type="EMBL" id="EGC86149.1"/>
    </source>
</evidence>
<name>F0H7S6_9BACT</name>
<sequence>MTSTSAPCPAVGICPSGILPRSTGTVPMFPHGREHGSQGPGTGFPSGWEQDSQTVGNGSAGEELQTLRTL</sequence>
<evidence type="ECO:0000313" key="3">
    <source>
        <dbReference type="Proteomes" id="UP000003155"/>
    </source>
</evidence>
<dbReference type="AlphaFoldDB" id="F0H7S6"/>
<keyword evidence="3" id="KW-1185">Reference proteome</keyword>
<dbReference type="Proteomes" id="UP000003155">
    <property type="component" value="Unassembled WGS sequence"/>
</dbReference>